<name>A0A0L0F1G4_9EUKA</name>
<gene>
    <name evidence="2" type="ORF">SARC_17489</name>
</gene>
<sequence>MNLEVRGNLPERFEPKCRYAHITGSGQGRHSVSQSHLTRRSTIGLNGSHGPESLPANTNLDMNLNLNMGMHLNNNLDVDGNINSNPNLDLNLNASLDSLRNDAYSNRRNRATSMANSYGNNGSRFSIDSTSKSFGQNK</sequence>
<dbReference type="GeneID" id="25917993"/>
<reference evidence="2 3" key="1">
    <citation type="submission" date="2011-02" db="EMBL/GenBank/DDBJ databases">
        <title>The Genome Sequence of Sphaeroforma arctica JP610.</title>
        <authorList>
            <consortium name="The Broad Institute Genome Sequencing Platform"/>
            <person name="Russ C."/>
            <person name="Cuomo C."/>
            <person name="Young S.K."/>
            <person name="Zeng Q."/>
            <person name="Gargeya S."/>
            <person name="Alvarado L."/>
            <person name="Berlin A."/>
            <person name="Chapman S.B."/>
            <person name="Chen Z."/>
            <person name="Freedman E."/>
            <person name="Gellesch M."/>
            <person name="Goldberg J."/>
            <person name="Griggs A."/>
            <person name="Gujja S."/>
            <person name="Heilman E."/>
            <person name="Heiman D."/>
            <person name="Howarth C."/>
            <person name="Mehta T."/>
            <person name="Neiman D."/>
            <person name="Pearson M."/>
            <person name="Roberts A."/>
            <person name="Saif S."/>
            <person name="Shea T."/>
            <person name="Shenoy N."/>
            <person name="Sisk P."/>
            <person name="Stolte C."/>
            <person name="Sykes S."/>
            <person name="White J."/>
            <person name="Yandava C."/>
            <person name="Burger G."/>
            <person name="Gray M.W."/>
            <person name="Holland P.W.H."/>
            <person name="King N."/>
            <person name="Lang F.B.F."/>
            <person name="Roger A.J."/>
            <person name="Ruiz-Trillo I."/>
            <person name="Haas B."/>
            <person name="Nusbaum C."/>
            <person name="Birren B."/>
        </authorList>
    </citation>
    <scope>NUCLEOTIDE SEQUENCE [LARGE SCALE GENOMIC DNA]</scope>
    <source>
        <strain evidence="2 3">JP610</strain>
    </source>
</reference>
<feature type="region of interest" description="Disordered" evidence="1">
    <location>
        <begin position="23"/>
        <end position="56"/>
    </location>
</feature>
<protein>
    <submittedName>
        <fullName evidence="2">Uncharacterized protein</fullName>
    </submittedName>
</protein>
<evidence type="ECO:0000313" key="3">
    <source>
        <dbReference type="Proteomes" id="UP000054560"/>
    </source>
</evidence>
<dbReference type="EMBL" id="KQ252556">
    <property type="protein sequence ID" value="KNC69988.1"/>
    <property type="molecule type" value="Genomic_DNA"/>
</dbReference>
<proteinExistence type="predicted"/>
<keyword evidence="3" id="KW-1185">Reference proteome</keyword>
<feature type="region of interest" description="Disordered" evidence="1">
    <location>
        <begin position="113"/>
        <end position="138"/>
    </location>
</feature>
<evidence type="ECO:0000313" key="2">
    <source>
        <dbReference type="EMBL" id="KNC69988.1"/>
    </source>
</evidence>
<organism evidence="2 3">
    <name type="scientific">Sphaeroforma arctica JP610</name>
    <dbReference type="NCBI Taxonomy" id="667725"/>
    <lineage>
        <taxon>Eukaryota</taxon>
        <taxon>Ichthyosporea</taxon>
        <taxon>Ichthyophonida</taxon>
        <taxon>Sphaeroforma</taxon>
    </lineage>
</organism>
<dbReference type="RefSeq" id="XP_014143890.1">
    <property type="nucleotide sequence ID" value="XM_014288415.1"/>
</dbReference>
<feature type="non-terminal residue" evidence="2">
    <location>
        <position position="138"/>
    </location>
</feature>
<dbReference type="Proteomes" id="UP000054560">
    <property type="component" value="Unassembled WGS sequence"/>
</dbReference>
<accession>A0A0L0F1G4</accession>
<evidence type="ECO:0000256" key="1">
    <source>
        <dbReference type="SAM" id="MobiDB-lite"/>
    </source>
</evidence>
<dbReference type="AlphaFoldDB" id="A0A0L0F1G4"/>
<feature type="compositionally biased region" description="Polar residues" evidence="1">
    <location>
        <begin position="28"/>
        <end position="45"/>
    </location>
</feature>